<proteinExistence type="predicted"/>
<accession>A0A225UJ74</accession>
<dbReference type="OrthoDB" id="78677at2759"/>
<dbReference type="Proteomes" id="UP000198211">
    <property type="component" value="Unassembled WGS sequence"/>
</dbReference>
<dbReference type="EMBL" id="NBNE01016825">
    <property type="protein sequence ID" value="OWY93033.1"/>
    <property type="molecule type" value="Genomic_DNA"/>
</dbReference>
<name>A0A225UJ74_9STRA</name>
<dbReference type="PROSITE" id="PS50013">
    <property type="entry name" value="CHROMO_2"/>
    <property type="match status" value="1"/>
</dbReference>
<dbReference type="CDD" id="cd00024">
    <property type="entry name" value="CD_CSD"/>
    <property type="match status" value="1"/>
</dbReference>
<reference evidence="3" key="1">
    <citation type="submission" date="2017-03" db="EMBL/GenBank/DDBJ databases">
        <title>Phytopthora megakarya and P. palmivora, two closely related causual agents of cacao black pod achieved similar genome size and gene model numbers by different mechanisms.</title>
        <authorList>
            <person name="Ali S."/>
            <person name="Shao J."/>
            <person name="Larry D.J."/>
            <person name="Kronmiller B."/>
            <person name="Shen D."/>
            <person name="Strem M.D."/>
            <person name="Melnick R.L."/>
            <person name="Guiltinan M.J."/>
            <person name="Tyler B.M."/>
            <person name="Meinhardt L.W."/>
            <person name="Bailey B.A."/>
        </authorList>
    </citation>
    <scope>NUCLEOTIDE SEQUENCE [LARGE SCALE GENOMIC DNA]</scope>
    <source>
        <strain evidence="3">zdho120</strain>
    </source>
</reference>
<evidence type="ECO:0000313" key="3">
    <source>
        <dbReference type="Proteomes" id="UP000198211"/>
    </source>
</evidence>
<dbReference type="AlphaFoldDB" id="A0A225UJ74"/>
<comment type="caution">
    <text evidence="2">The sequence shown here is derived from an EMBL/GenBank/DDBJ whole genome shotgun (WGS) entry which is preliminary data.</text>
</comment>
<evidence type="ECO:0000313" key="2">
    <source>
        <dbReference type="EMBL" id="OWY93033.1"/>
    </source>
</evidence>
<sequence>MAMDQYDIGDYVLYADVWAHTRAKLRVKWCSPVQVVKAVSSWIFTVKNLITGDDREVHASRIKFYNDATLDVSEDLLHHIAHNSEGHVVAEILDSRYSESEKRFELLVSWRGLSNADDSWEPATTLLEDIPVMVKHFVRAHRRTAETKNLASALRFQTWLTG</sequence>
<dbReference type="Pfam" id="PF00385">
    <property type="entry name" value="Chromo"/>
    <property type="match status" value="1"/>
</dbReference>
<keyword evidence="3" id="KW-1185">Reference proteome</keyword>
<gene>
    <name evidence="2" type="ORF">PHMEG_00037716</name>
</gene>
<dbReference type="InterPro" id="IPR016197">
    <property type="entry name" value="Chromo-like_dom_sf"/>
</dbReference>
<dbReference type="InterPro" id="IPR023780">
    <property type="entry name" value="Chromo_domain"/>
</dbReference>
<feature type="domain" description="Chromo" evidence="1">
    <location>
        <begin position="87"/>
        <end position="149"/>
    </location>
</feature>
<dbReference type="Gene3D" id="2.40.50.40">
    <property type="match status" value="1"/>
</dbReference>
<protein>
    <recommendedName>
        <fullName evidence="1">Chromo domain-containing protein</fullName>
    </recommendedName>
</protein>
<dbReference type="SUPFAM" id="SSF54160">
    <property type="entry name" value="Chromo domain-like"/>
    <property type="match status" value="1"/>
</dbReference>
<dbReference type="InterPro" id="IPR000953">
    <property type="entry name" value="Chromo/chromo_shadow_dom"/>
</dbReference>
<organism evidence="2 3">
    <name type="scientific">Phytophthora megakarya</name>
    <dbReference type="NCBI Taxonomy" id="4795"/>
    <lineage>
        <taxon>Eukaryota</taxon>
        <taxon>Sar</taxon>
        <taxon>Stramenopiles</taxon>
        <taxon>Oomycota</taxon>
        <taxon>Peronosporomycetes</taxon>
        <taxon>Peronosporales</taxon>
        <taxon>Peronosporaceae</taxon>
        <taxon>Phytophthora</taxon>
    </lineage>
</organism>
<evidence type="ECO:0000259" key="1">
    <source>
        <dbReference type="PROSITE" id="PS50013"/>
    </source>
</evidence>
<dbReference type="SMART" id="SM00298">
    <property type="entry name" value="CHROMO"/>
    <property type="match status" value="1"/>
</dbReference>